<organism evidence="2 3">
    <name type="scientific">Cercospora berteroae</name>
    <dbReference type="NCBI Taxonomy" id="357750"/>
    <lineage>
        <taxon>Eukaryota</taxon>
        <taxon>Fungi</taxon>
        <taxon>Dikarya</taxon>
        <taxon>Ascomycota</taxon>
        <taxon>Pezizomycotina</taxon>
        <taxon>Dothideomycetes</taxon>
        <taxon>Dothideomycetidae</taxon>
        <taxon>Mycosphaerellales</taxon>
        <taxon>Mycosphaerellaceae</taxon>
        <taxon>Cercospora</taxon>
    </lineage>
</organism>
<dbReference type="AlphaFoldDB" id="A0A2S6C702"/>
<evidence type="ECO:0000313" key="3">
    <source>
        <dbReference type="Proteomes" id="UP000237631"/>
    </source>
</evidence>
<feature type="region of interest" description="Disordered" evidence="1">
    <location>
        <begin position="459"/>
        <end position="480"/>
    </location>
</feature>
<evidence type="ECO:0000256" key="1">
    <source>
        <dbReference type="SAM" id="MobiDB-lite"/>
    </source>
</evidence>
<keyword evidence="3" id="KW-1185">Reference proteome</keyword>
<accession>A0A2S6C702</accession>
<name>A0A2S6C702_9PEZI</name>
<comment type="caution">
    <text evidence="2">The sequence shown here is derived from an EMBL/GenBank/DDBJ whole genome shotgun (WGS) entry which is preliminary data.</text>
</comment>
<gene>
    <name evidence="2" type="ORF">CBER1_07037</name>
</gene>
<feature type="compositionally biased region" description="Polar residues" evidence="1">
    <location>
        <begin position="132"/>
        <end position="144"/>
    </location>
</feature>
<dbReference type="Proteomes" id="UP000237631">
    <property type="component" value="Unassembled WGS sequence"/>
</dbReference>
<feature type="compositionally biased region" description="Basic and acidic residues" evidence="1">
    <location>
        <begin position="120"/>
        <end position="129"/>
    </location>
</feature>
<evidence type="ECO:0000313" key="2">
    <source>
        <dbReference type="EMBL" id="PPJ55502.1"/>
    </source>
</evidence>
<sequence length="480" mass="53852">MALSFGTLTPPRAGKCCFGAIGDEIKASPNDYITDDESDGGVLLASPSVSNSSAESLRELVEGSEALVEESPRAARLLAANRTHFFFEDPATRGSPGARHSGPFDSGYLTAMLSPSQSPRSEKSVREEVGSPTPTTSFKNTSPQKFVHLRTNSNASSFSAFSNSSFTSSNFDQKSYKELLNNINDKINLVTRQYVGFEPDSYTTPEQVEAFIDLTARQVNYRKVAINLIQHGHAYLHSSLIHGMIWRLVNDLIFDIPVLDQAYSRYAPEFLHAWKADVGCCTIQADDWSIKGPLMEARIAAARRVIETTPKFNDFIKEFAAKTNDQIVDKLSLAWRTGAESRARTELLDPIEKLVRIVVRMRAEMKAFEFKFYEYACKGSVNSMILLPEMPGMAPPHLADDEDYFVICTKTPQVFEKDYRPESKCKECIYKAEVLAREKHPGYLDGLGDRYRRFDGRARARARPARQYNHNGGNNRKYTV</sequence>
<reference evidence="3" key="1">
    <citation type="journal article" date="2017" name="bioRxiv">
        <title>Conservation of a gene cluster reveals novel cercosporin biosynthetic mechanisms and extends production to the genus Colletotrichum.</title>
        <authorList>
            <person name="de Jonge R."/>
            <person name="Ebert M.K."/>
            <person name="Huitt-Roehl C.R."/>
            <person name="Pal P."/>
            <person name="Suttle J.C."/>
            <person name="Spanner R.E."/>
            <person name="Neubauer J.D."/>
            <person name="Jurick W.M.II."/>
            <person name="Stott K.A."/>
            <person name="Secor G.A."/>
            <person name="Thomma B.P.H.J."/>
            <person name="Van de Peer Y."/>
            <person name="Townsend C.A."/>
            <person name="Bolton M.D."/>
        </authorList>
    </citation>
    <scope>NUCLEOTIDE SEQUENCE [LARGE SCALE GENOMIC DNA]</scope>
    <source>
        <strain evidence="3">CBS538.71</strain>
    </source>
</reference>
<feature type="compositionally biased region" description="Polar residues" evidence="1">
    <location>
        <begin position="468"/>
        <end position="480"/>
    </location>
</feature>
<proteinExistence type="predicted"/>
<protein>
    <submittedName>
        <fullName evidence="2">Uncharacterized protein</fullName>
    </submittedName>
</protein>
<dbReference type="OrthoDB" id="3638124at2759"/>
<dbReference type="EMBL" id="PNEN01000538">
    <property type="protein sequence ID" value="PPJ55502.1"/>
    <property type="molecule type" value="Genomic_DNA"/>
</dbReference>
<feature type="region of interest" description="Disordered" evidence="1">
    <location>
        <begin position="89"/>
        <end position="144"/>
    </location>
</feature>